<accession>A0A8S1TXH1</accession>
<evidence type="ECO:0000313" key="1">
    <source>
        <dbReference type="EMBL" id="CAD8158541.1"/>
    </source>
</evidence>
<protein>
    <submittedName>
        <fullName evidence="1">Uncharacterized protein</fullName>
    </submittedName>
</protein>
<dbReference type="OrthoDB" id="10500381at2759"/>
<keyword evidence="2" id="KW-1185">Reference proteome</keyword>
<proteinExistence type="predicted"/>
<organism evidence="1 2">
    <name type="scientific">Paramecium octaurelia</name>
    <dbReference type="NCBI Taxonomy" id="43137"/>
    <lineage>
        <taxon>Eukaryota</taxon>
        <taxon>Sar</taxon>
        <taxon>Alveolata</taxon>
        <taxon>Ciliophora</taxon>
        <taxon>Intramacronucleata</taxon>
        <taxon>Oligohymenophorea</taxon>
        <taxon>Peniculida</taxon>
        <taxon>Parameciidae</taxon>
        <taxon>Paramecium</taxon>
    </lineage>
</organism>
<reference evidence="1" key="1">
    <citation type="submission" date="2021-01" db="EMBL/GenBank/DDBJ databases">
        <authorList>
            <consortium name="Genoscope - CEA"/>
            <person name="William W."/>
        </authorList>
    </citation>
    <scope>NUCLEOTIDE SEQUENCE</scope>
</reference>
<gene>
    <name evidence="1" type="ORF">POCTA_138.1.T0350260</name>
</gene>
<name>A0A8S1TXH1_PAROT</name>
<dbReference type="AlphaFoldDB" id="A0A8S1TXH1"/>
<comment type="caution">
    <text evidence="1">The sequence shown here is derived from an EMBL/GenBank/DDBJ whole genome shotgun (WGS) entry which is preliminary data.</text>
</comment>
<dbReference type="Proteomes" id="UP000683925">
    <property type="component" value="Unassembled WGS sequence"/>
</dbReference>
<sequence length="129" mass="15379">MQPSVQKRGQSHGQDSELKLEFIKSESIQDDSLRLIHQDENQLNQQQQTEQKDVSKSNLTSLQTKLNQQRDQKQYQIHQGLDFFDEPQNFKFYQKKFNYSNYRVFQGFKESQLKKQLSIRKSFVPGAYN</sequence>
<evidence type="ECO:0000313" key="2">
    <source>
        <dbReference type="Proteomes" id="UP000683925"/>
    </source>
</evidence>
<dbReference type="EMBL" id="CAJJDP010000035">
    <property type="protein sequence ID" value="CAD8158541.1"/>
    <property type="molecule type" value="Genomic_DNA"/>
</dbReference>